<keyword evidence="4" id="KW-0233">DNA recombination</keyword>
<dbReference type="Proteomes" id="UP001209854">
    <property type="component" value="Unassembled WGS sequence"/>
</dbReference>
<dbReference type="InterPro" id="IPR010998">
    <property type="entry name" value="Integrase_recombinase_N"/>
</dbReference>
<comment type="caution">
    <text evidence="6">The sequence shown here is derived from an EMBL/GenBank/DDBJ whole genome shotgun (WGS) entry which is preliminary data.</text>
</comment>
<sequence length="490" mass="57166">MKKLYKLIEDVQYPKIINFNLTTDEIIVGQEISQGFFSFLWPNGVPCIFVEMFLIDKSEEVKISKSDGGTVGVYASQITHLVRFCYSESKEFWELTTFDIDKFVSVLANEKDETGNNRRRNNNTIKSILSSVVIFLKWLQSNYFPNKNIIGIDTFEKRHQIKLREGRRITEKGHAVLYQYFPTKLPSSTRCPKKPVSETVIKLLWDTLAENKAYAKVNRRLQSFFSIEEQKDHIEYMHKRRELQLTLLAATGMRPQELINICVTNNRPHLEKGNILVPTLKRKKFVRLIPMDRATIIRIEVFIDIHRKKLIERLVRYGILSCAEHADDVIYLNSETGKKVKPDAAYQEFFRLTKKAGISQKNCQSMFRHRFITNMVKLHLVSFMDKNPLKSRQIMTDSDYRTILTKIAKFTGHKDVNSLFHYIDLAWDELDVFEHAFDIQNVQNKLKSVLYLVSSLKADLEIKKDAPKKHIISFVQEQLEEIENAAMLTG</sequence>
<evidence type="ECO:0000256" key="1">
    <source>
        <dbReference type="ARBA" id="ARBA00008857"/>
    </source>
</evidence>
<dbReference type="InterPro" id="IPR013762">
    <property type="entry name" value="Integrase-like_cat_sf"/>
</dbReference>
<dbReference type="Pfam" id="PF00589">
    <property type="entry name" value="Phage_integrase"/>
    <property type="match status" value="1"/>
</dbReference>
<reference evidence="6 7" key="1">
    <citation type="submission" date="2022-10" db="EMBL/GenBank/DDBJ databases">
        <title>High-quality genome sequences of two octocoral-associated bacteria, Endozoicomonas euniceicola EF212 and Endozoicomonas gorgoniicola PS125.</title>
        <authorList>
            <person name="Chiou Y.-J."/>
            <person name="Chen Y.-H."/>
        </authorList>
    </citation>
    <scope>NUCLEOTIDE SEQUENCE [LARGE SCALE GENOMIC DNA]</scope>
    <source>
        <strain evidence="6 7">PS125</strain>
    </source>
</reference>
<dbReference type="PANTHER" id="PTHR30349:SF41">
    <property type="entry name" value="INTEGRASE_RECOMBINASE PROTEIN MJ0367-RELATED"/>
    <property type="match status" value="1"/>
</dbReference>
<accession>A0ABT3MYU0</accession>
<dbReference type="Gene3D" id="1.10.150.130">
    <property type="match status" value="1"/>
</dbReference>
<feature type="domain" description="Tyr recombinase" evidence="5">
    <location>
        <begin position="220"/>
        <end position="424"/>
    </location>
</feature>
<dbReference type="Gene3D" id="1.10.443.10">
    <property type="entry name" value="Intergrase catalytic core"/>
    <property type="match status" value="1"/>
</dbReference>
<dbReference type="PANTHER" id="PTHR30349">
    <property type="entry name" value="PHAGE INTEGRASE-RELATED"/>
    <property type="match status" value="1"/>
</dbReference>
<dbReference type="RefSeq" id="WP_262564283.1">
    <property type="nucleotide sequence ID" value="NZ_JAPFCC010000001.1"/>
</dbReference>
<protein>
    <submittedName>
        <fullName evidence="6">Site-specific integrase</fullName>
    </submittedName>
</protein>
<dbReference type="PROSITE" id="PS51898">
    <property type="entry name" value="TYR_RECOMBINASE"/>
    <property type="match status" value="1"/>
</dbReference>
<dbReference type="CDD" id="cd00397">
    <property type="entry name" value="DNA_BRE_C"/>
    <property type="match status" value="1"/>
</dbReference>
<evidence type="ECO:0000313" key="7">
    <source>
        <dbReference type="Proteomes" id="UP001209854"/>
    </source>
</evidence>
<dbReference type="InterPro" id="IPR050090">
    <property type="entry name" value="Tyrosine_recombinase_XerCD"/>
</dbReference>
<name>A0ABT3MYU0_9GAMM</name>
<organism evidence="6 7">
    <name type="scientific">Endozoicomonas gorgoniicola</name>
    <dbReference type="NCBI Taxonomy" id="1234144"/>
    <lineage>
        <taxon>Bacteria</taxon>
        <taxon>Pseudomonadati</taxon>
        <taxon>Pseudomonadota</taxon>
        <taxon>Gammaproteobacteria</taxon>
        <taxon>Oceanospirillales</taxon>
        <taxon>Endozoicomonadaceae</taxon>
        <taxon>Endozoicomonas</taxon>
    </lineage>
</organism>
<keyword evidence="2" id="KW-0229">DNA integration</keyword>
<evidence type="ECO:0000313" key="6">
    <source>
        <dbReference type="EMBL" id="MCW7554529.1"/>
    </source>
</evidence>
<evidence type="ECO:0000259" key="5">
    <source>
        <dbReference type="PROSITE" id="PS51898"/>
    </source>
</evidence>
<dbReference type="SUPFAM" id="SSF56349">
    <property type="entry name" value="DNA breaking-rejoining enzymes"/>
    <property type="match status" value="1"/>
</dbReference>
<evidence type="ECO:0000256" key="2">
    <source>
        <dbReference type="ARBA" id="ARBA00022908"/>
    </source>
</evidence>
<gene>
    <name evidence="6" type="ORF">NX722_18250</name>
</gene>
<keyword evidence="7" id="KW-1185">Reference proteome</keyword>
<dbReference type="InterPro" id="IPR002104">
    <property type="entry name" value="Integrase_catalytic"/>
</dbReference>
<evidence type="ECO:0000256" key="4">
    <source>
        <dbReference type="ARBA" id="ARBA00023172"/>
    </source>
</evidence>
<evidence type="ECO:0000256" key="3">
    <source>
        <dbReference type="ARBA" id="ARBA00023125"/>
    </source>
</evidence>
<dbReference type="InterPro" id="IPR011010">
    <property type="entry name" value="DNA_brk_join_enz"/>
</dbReference>
<dbReference type="EMBL" id="JAPFCC010000001">
    <property type="protein sequence ID" value="MCW7554529.1"/>
    <property type="molecule type" value="Genomic_DNA"/>
</dbReference>
<comment type="similarity">
    <text evidence="1">Belongs to the 'phage' integrase family.</text>
</comment>
<proteinExistence type="inferred from homology"/>
<keyword evidence="3" id="KW-0238">DNA-binding</keyword>